<reference evidence="5" key="1">
    <citation type="journal article" date="2017" name="Nat. Commun.">
        <title>The North American bullfrog draft genome provides insight into hormonal regulation of long noncoding RNA.</title>
        <authorList>
            <person name="Hammond S.A."/>
            <person name="Warren R.L."/>
            <person name="Vandervalk B.P."/>
            <person name="Kucuk E."/>
            <person name="Khan H."/>
            <person name="Gibb E.A."/>
            <person name="Pandoh P."/>
            <person name="Kirk H."/>
            <person name="Zhao Y."/>
            <person name="Jones M."/>
            <person name="Mungall A.J."/>
            <person name="Coope R."/>
            <person name="Pleasance S."/>
            <person name="Moore R.A."/>
            <person name="Holt R.A."/>
            <person name="Round J.M."/>
            <person name="Ohora S."/>
            <person name="Walle B.V."/>
            <person name="Veldhoen N."/>
            <person name="Helbing C.C."/>
            <person name="Birol I."/>
        </authorList>
    </citation>
    <scope>NUCLEOTIDE SEQUENCE [LARGE SCALE GENOMIC DNA]</scope>
</reference>
<dbReference type="AlphaFoldDB" id="A0A2G9SBR7"/>
<evidence type="ECO:0000259" key="3">
    <source>
        <dbReference type="PROSITE" id="PS50900"/>
    </source>
</evidence>
<name>A0A2G9SBR7_AQUCT</name>
<dbReference type="PROSITE" id="PS50835">
    <property type="entry name" value="IG_LIKE"/>
    <property type="match status" value="1"/>
</dbReference>
<evidence type="ECO:0000313" key="4">
    <source>
        <dbReference type="EMBL" id="PIO37649.1"/>
    </source>
</evidence>
<keyword evidence="1" id="KW-0732">Signal</keyword>
<evidence type="ECO:0000313" key="5">
    <source>
        <dbReference type="Proteomes" id="UP000228934"/>
    </source>
</evidence>
<evidence type="ECO:0000259" key="2">
    <source>
        <dbReference type="PROSITE" id="PS50835"/>
    </source>
</evidence>
<dbReference type="InterPro" id="IPR013783">
    <property type="entry name" value="Ig-like_fold"/>
</dbReference>
<dbReference type="InterPro" id="IPR036179">
    <property type="entry name" value="Ig-like_dom_sf"/>
</dbReference>
<dbReference type="Gene3D" id="2.60.40.10">
    <property type="entry name" value="Immunoglobulins"/>
    <property type="match status" value="1"/>
</dbReference>
<dbReference type="OrthoDB" id="9948486at2759"/>
<dbReference type="Proteomes" id="UP000228934">
    <property type="component" value="Unassembled WGS sequence"/>
</dbReference>
<protein>
    <recommendedName>
        <fullName evidence="6">PLAC domain-containing protein</fullName>
    </recommendedName>
</protein>
<organism evidence="4 5">
    <name type="scientific">Aquarana catesbeiana</name>
    <name type="common">American bullfrog</name>
    <name type="synonym">Rana catesbeiana</name>
    <dbReference type="NCBI Taxonomy" id="8400"/>
    <lineage>
        <taxon>Eukaryota</taxon>
        <taxon>Metazoa</taxon>
        <taxon>Chordata</taxon>
        <taxon>Craniata</taxon>
        <taxon>Vertebrata</taxon>
        <taxon>Euteleostomi</taxon>
        <taxon>Amphibia</taxon>
        <taxon>Batrachia</taxon>
        <taxon>Anura</taxon>
        <taxon>Neobatrachia</taxon>
        <taxon>Ranoidea</taxon>
        <taxon>Ranidae</taxon>
        <taxon>Aquarana</taxon>
    </lineage>
</organism>
<dbReference type="InterPro" id="IPR007110">
    <property type="entry name" value="Ig-like_dom"/>
</dbReference>
<dbReference type="InterPro" id="IPR010909">
    <property type="entry name" value="PLAC"/>
</dbReference>
<dbReference type="InterPro" id="IPR013098">
    <property type="entry name" value="Ig_I-set"/>
</dbReference>
<dbReference type="PROSITE" id="PS50900">
    <property type="entry name" value="PLAC"/>
    <property type="match status" value="1"/>
</dbReference>
<accession>A0A2G9SBR7</accession>
<feature type="domain" description="Ig-like" evidence="2">
    <location>
        <begin position="1"/>
        <end position="57"/>
    </location>
</feature>
<proteinExistence type="predicted"/>
<dbReference type="SUPFAM" id="SSF48726">
    <property type="entry name" value="Immunoglobulin"/>
    <property type="match status" value="1"/>
</dbReference>
<evidence type="ECO:0000256" key="1">
    <source>
        <dbReference type="ARBA" id="ARBA00022729"/>
    </source>
</evidence>
<sequence>MFASYRNGVPVQSDGRHTYMSHDGSLIIRNAKTADEGSYTCNAYSGSHSVSASAEIKVNKHKPMVSSVQTADSNTECVDKPELANCDLIVYAQLCNNEYYSSFCCASCSKHGSGHSQRRHNG</sequence>
<feature type="domain" description="PLAC" evidence="3">
    <location>
        <begin position="73"/>
        <end position="112"/>
    </location>
</feature>
<dbReference type="Pfam" id="PF07679">
    <property type="entry name" value="I-set"/>
    <property type="match status" value="1"/>
</dbReference>
<dbReference type="Pfam" id="PF08686">
    <property type="entry name" value="PLAC"/>
    <property type="match status" value="1"/>
</dbReference>
<gene>
    <name evidence="4" type="ORF">AB205_0169100</name>
</gene>
<dbReference type="EMBL" id="KV924256">
    <property type="protein sequence ID" value="PIO37649.1"/>
    <property type="molecule type" value="Genomic_DNA"/>
</dbReference>
<keyword evidence="5" id="KW-1185">Reference proteome</keyword>
<evidence type="ECO:0008006" key="6">
    <source>
        <dbReference type="Google" id="ProtNLM"/>
    </source>
</evidence>